<dbReference type="InterPro" id="IPR051122">
    <property type="entry name" value="SDR_DHRS6-like"/>
</dbReference>
<comment type="similarity">
    <text evidence="1 3">Belongs to the short-chain dehydrogenases/reductases (SDR) family.</text>
</comment>
<dbReference type="FunFam" id="3.40.50.720:FF:000084">
    <property type="entry name" value="Short-chain dehydrogenase reductase"/>
    <property type="match status" value="1"/>
</dbReference>
<dbReference type="Gene3D" id="3.40.50.720">
    <property type="entry name" value="NAD(P)-binding Rossmann-like Domain"/>
    <property type="match status" value="1"/>
</dbReference>
<keyword evidence="6" id="KW-1185">Reference proteome</keyword>
<dbReference type="PANTHER" id="PTHR43477:SF1">
    <property type="entry name" value="DIHYDROANTICAPSIN 7-DEHYDROGENASE"/>
    <property type="match status" value="1"/>
</dbReference>
<name>A0A8I0S9I6_9MICO</name>
<dbReference type="Proteomes" id="UP000634579">
    <property type="component" value="Unassembled WGS sequence"/>
</dbReference>
<dbReference type="CDD" id="cd05233">
    <property type="entry name" value="SDR_c"/>
    <property type="match status" value="1"/>
</dbReference>
<dbReference type="InterPro" id="IPR057326">
    <property type="entry name" value="KR_dom"/>
</dbReference>
<dbReference type="GO" id="GO:0016491">
    <property type="term" value="F:oxidoreductase activity"/>
    <property type="evidence" value="ECO:0007669"/>
    <property type="project" value="UniProtKB-KW"/>
</dbReference>
<dbReference type="SUPFAM" id="SSF51735">
    <property type="entry name" value="NAD(P)-binding Rossmann-fold domains"/>
    <property type="match status" value="1"/>
</dbReference>
<evidence type="ECO:0000256" key="1">
    <source>
        <dbReference type="ARBA" id="ARBA00006484"/>
    </source>
</evidence>
<keyword evidence="2" id="KW-0560">Oxidoreductase</keyword>
<accession>A0A8I0S9I6</accession>
<dbReference type="Pfam" id="PF00106">
    <property type="entry name" value="adh_short"/>
    <property type="match status" value="1"/>
</dbReference>
<feature type="domain" description="Ketoreductase" evidence="4">
    <location>
        <begin position="98"/>
        <end position="268"/>
    </location>
</feature>
<dbReference type="InterPro" id="IPR002347">
    <property type="entry name" value="SDR_fam"/>
</dbReference>
<dbReference type="InterPro" id="IPR036291">
    <property type="entry name" value="NAD(P)-bd_dom_sf"/>
</dbReference>
<protein>
    <submittedName>
        <fullName evidence="5">SDR family oxidoreductase</fullName>
    </submittedName>
</protein>
<dbReference type="PRINTS" id="PR00081">
    <property type="entry name" value="GDHRDH"/>
</dbReference>
<evidence type="ECO:0000259" key="4">
    <source>
        <dbReference type="SMART" id="SM00822"/>
    </source>
</evidence>
<dbReference type="EMBL" id="JADKRP010000005">
    <property type="protein sequence ID" value="MBF4632604.1"/>
    <property type="molecule type" value="Genomic_DNA"/>
</dbReference>
<dbReference type="PANTHER" id="PTHR43477">
    <property type="entry name" value="DIHYDROANTICAPSIN 7-DEHYDROGENASE"/>
    <property type="match status" value="1"/>
</dbReference>
<dbReference type="SMART" id="SM00822">
    <property type="entry name" value="PKS_KR"/>
    <property type="match status" value="1"/>
</dbReference>
<sequence length="337" mass="34336">MSTSPLTSHDTVERWLADPIGGAAFRSLLERGGQDAESLRPVMRMSLRSLVELGGGRFPQEAVDALVLAANDGVVPAEEHEAAAVGGASGGAQRFTGATIIVTGAGSGIGRATAQRIVAEGGRVVAVDVSGDRLDALAAEQPAGTIVPVVADITKADDIARIITATDGRIDGLANVAGIMDGMVPLHEADDALWRRVFAVNVDGTFALSRAVLSTFLEQGRGAIVNVASEAALRGNAAGTAYTASKHAVVGMTKSAAFLYGPSGIRVNAVAPGPTATAIAGRSASDFAEQRLAPFMALIPPVTDADDMASSIAWLLSADSRNINGIVLASDGGWSVQ</sequence>
<evidence type="ECO:0000313" key="5">
    <source>
        <dbReference type="EMBL" id="MBF4632604.1"/>
    </source>
</evidence>
<dbReference type="AlphaFoldDB" id="A0A8I0S9I6"/>
<evidence type="ECO:0000313" key="6">
    <source>
        <dbReference type="Proteomes" id="UP000634579"/>
    </source>
</evidence>
<reference evidence="5 6" key="1">
    <citation type="submission" date="2020-10" db="EMBL/GenBank/DDBJ databases">
        <title>Draft genome sequences of plant-associated actinobacteria.</title>
        <authorList>
            <person name="Tarlachkov S.V."/>
            <person name="Starodumova I.P."/>
            <person name="Dorofeeva L.V."/>
            <person name="Prisyazhnaya N.V."/>
            <person name="Roubtsova T.V."/>
            <person name="Chizhov V.N."/>
            <person name="Nadler S.A."/>
            <person name="Subbotin S.A."/>
            <person name="Evtushenko L.I."/>
        </authorList>
    </citation>
    <scope>NUCLEOTIDE SEQUENCE [LARGE SCALE GENOMIC DNA]</scope>
    <source>
        <strain evidence="5 6">VKM Ac-2886</strain>
    </source>
</reference>
<organism evidence="5 6">
    <name type="scientific">Clavibacter phaseoli</name>
    <dbReference type="NCBI Taxonomy" id="1734031"/>
    <lineage>
        <taxon>Bacteria</taxon>
        <taxon>Bacillati</taxon>
        <taxon>Actinomycetota</taxon>
        <taxon>Actinomycetes</taxon>
        <taxon>Micrococcales</taxon>
        <taxon>Microbacteriaceae</taxon>
        <taxon>Clavibacter</taxon>
    </lineage>
</organism>
<gene>
    <name evidence="5" type="ORF">ITJ42_15400</name>
</gene>
<evidence type="ECO:0000256" key="3">
    <source>
        <dbReference type="RuleBase" id="RU000363"/>
    </source>
</evidence>
<dbReference type="InterPro" id="IPR020904">
    <property type="entry name" value="Sc_DH/Rdtase_CS"/>
</dbReference>
<dbReference type="PRINTS" id="PR00080">
    <property type="entry name" value="SDRFAMILY"/>
</dbReference>
<dbReference type="RefSeq" id="WP_194676179.1">
    <property type="nucleotide sequence ID" value="NZ_JADKRP010000005.1"/>
</dbReference>
<dbReference type="PROSITE" id="PS00061">
    <property type="entry name" value="ADH_SHORT"/>
    <property type="match status" value="1"/>
</dbReference>
<proteinExistence type="inferred from homology"/>
<comment type="caution">
    <text evidence="5">The sequence shown here is derived from an EMBL/GenBank/DDBJ whole genome shotgun (WGS) entry which is preliminary data.</text>
</comment>
<evidence type="ECO:0000256" key="2">
    <source>
        <dbReference type="ARBA" id="ARBA00023002"/>
    </source>
</evidence>